<evidence type="ECO:0008006" key="4">
    <source>
        <dbReference type="Google" id="ProtNLM"/>
    </source>
</evidence>
<dbReference type="OrthoDB" id="10368018at2759"/>
<evidence type="ECO:0000313" key="2">
    <source>
        <dbReference type="EMBL" id="KAF4674303.1"/>
    </source>
</evidence>
<dbReference type="Proteomes" id="UP000591131">
    <property type="component" value="Unassembled WGS sequence"/>
</dbReference>
<reference evidence="2 3" key="1">
    <citation type="submission" date="2020-04" db="EMBL/GenBank/DDBJ databases">
        <title>Perkinsus chesapeaki whole genome sequence.</title>
        <authorList>
            <person name="Bogema D.R."/>
        </authorList>
    </citation>
    <scope>NUCLEOTIDE SEQUENCE [LARGE SCALE GENOMIC DNA]</scope>
    <source>
        <strain evidence="2">ATCC PRA-425</strain>
    </source>
</reference>
<gene>
    <name evidence="2" type="ORF">FOL47_009455</name>
</gene>
<organism evidence="2 3">
    <name type="scientific">Perkinsus chesapeaki</name>
    <name type="common">Clam parasite</name>
    <name type="synonym">Perkinsus andrewsi</name>
    <dbReference type="NCBI Taxonomy" id="330153"/>
    <lineage>
        <taxon>Eukaryota</taxon>
        <taxon>Sar</taxon>
        <taxon>Alveolata</taxon>
        <taxon>Perkinsozoa</taxon>
        <taxon>Perkinsea</taxon>
        <taxon>Perkinsida</taxon>
        <taxon>Perkinsidae</taxon>
        <taxon>Perkinsus</taxon>
    </lineage>
</organism>
<dbReference type="InterPro" id="IPR012677">
    <property type="entry name" value="Nucleotide-bd_a/b_plait_sf"/>
</dbReference>
<feature type="region of interest" description="Disordered" evidence="1">
    <location>
        <begin position="542"/>
        <end position="561"/>
    </location>
</feature>
<accession>A0A7J6MRV7</accession>
<evidence type="ECO:0000256" key="1">
    <source>
        <dbReference type="SAM" id="MobiDB-lite"/>
    </source>
</evidence>
<feature type="compositionally biased region" description="Low complexity" evidence="1">
    <location>
        <begin position="466"/>
        <end position="478"/>
    </location>
</feature>
<dbReference type="GO" id="GO:0003676">
    <property type="term" value="F:nucleic acid binding"/>
    <property type="evidence" value="ECO:0007669"/>
    <property type="project" value="InterPro"/>
</dbReference>
<keyword evidence="3" id="KW-1185">Reference proteome</keyword>
<feature type="region of interest" description="Disordered" evidence="1">
    <location>
        <begin position="466"/>
        <end position="489"/>
    </location>
</feature>
<feature type="region of interest" description="Disordered" evidence="1">
    <location>
        <begin position="220"/>
        <end position="266"/>
    </location>
</feature>
<dbReference type="InterPro" id="IPR035979">
    <property type="entry name" value="RBD_domain_sf"/>
</dbReference>
<evidence type="ECO:0000313" key="3">
    <source>
        <dbReference type="Proteomes" id="UP000591131"/>
    </source>
</evidence>
<proteinExistence type="predicted"/>
<dbReference type="EMBL" id="JAAPAO010000066">
    <property type="protein sequence ID" value="KAF4674303.1"/>
    <property type="molecule type" value="Genomic_DNA"/>
</dbReference>
<dbReference type="AlphaFoldDB" id="A0A7J6MRV7"/>
<dbReference type="Gene3D" id="3.30.70.330">
    <property type="match status" value="1"/>
</dbReference>
<comment type="caution">
    <text evidence="2">The sequence shown here is derived from an EMBL/GenBank/DDBJ whole genome shotgun (WGS) entry which is preliminary data.</text>
</comment>
<dbReference type="SUPFAM" id="SSF54928">
    <property type="entry name" value="RNA-binding domain, RBD"/>
    <property type="match status" value="1"/>
</dbReference>
<name>A0A7J6MRV7_PERCH</name>
<protein>
    <recommendedName>
        <fullName evidence="4">RRM domain-containing protein</fullName>
    </recommendedName>
</protein>
<sequence length="561" mass="60345">MKHPQGAPAPEEEPVKVRLHGVPATVNHDGITEALASRDFISGPNGDYSSFEKLRKPEGGFDAVVLCNNREAAKRMVKAFECFRWPRANCLTHASLVEVDGSAEDDDISERTVFVSGLRSVFNNDRLKALMEKSFGPVVGCVVGRPQGEGPDGLLSGFCTFASQNTVALALCTSRAAGLGVEMALVKMKAFGDDPRIERYHSSMGIQLMSYYMASLASEKGEADKPKQKPRGLLPTPKKPSAGSRKADSSSGKKGRNRPSVGEGKQPSVISLEMALSNGVVNGIPFLLPAGAEEPPFLCLQKALNLPPLEAYNATQMMTSKILSLAELLPDNISTSVDNPFDRCVYVEGIRESLTSSRFCYIMAKAFGPVSEHRLFATVHGRAGVCIFATRHSAVVAAATFVLAKSGDLLARRFMDALGGPDVSIECYVPFSSSQPSFCPLGLLFSSPVEGTPRIICLEDELTVQPSTPLTGQTPTTTASGDDDATPRRSTLEEFKDAAKRALQLLLLEADDKKINLSTVEPSWPGGGLVNEDDLRRRFPLGGRVGDITEDNSSDEQCVQQ</sequence>